<dbReference type="Pfam" id="PF19560">
    <property type="entry name" value="DUF6082"/>
    <property type="match status" value="1"/>
</dbReference>
<dbReference type="EMBL" id="JACHNC010000001">
    <property type="protein sequence ID" value="MBB4750546.1"/>
    <property type="molecule type" value="Genomic_DNA"/>
</dbReference>
<name>A0A7W7HHC8_9ACTN</name>
<feature type="transmembrane region" description="Helical" evidence="1">
    <location>
        <begin position="51"/>
        <end position="72"/>
    </location>
</feature>
<evidence type="ECO:0000256" key="1">
    <source>
        <dbReference type="SAM" id="Phobius"/>
    </source>
</evidence>
<organism evidence="2 3">
    <name type="scientific">Actinoplanes lobatus</name>
    <dbReference type="NCBI Taxonomy" id="113568"/>
    <lineage>
        <taxon>Bacteria</taxon>
        <taxon>Bacillati</taxon>
        <taxon>Actinomycetota</taxon>
        <taxon>Actinomycetes</taxon>
        <taxon>Micromonosporales</taxon>
        <taxon>Micromonosporaceae</taxon>
        <taxon>Actinoplanes</taxon>
    </lineage>
</organism>
<keyword evidence="1" id="KW-0812">Transmembrane</keyword>
<evidence type="ECO:0000313" key="3">
    <source>
        <dbReference type="Proteomes" id="UP000590511"/>
    </source>
</evidence>
<reference evidence="2 3" key="1">
    <citation type="submission" date="2020-08" db="EMBL/GenBank/DDBJ databases">
        <title>Sequencing the genomes of 1000 actinobacteria strains.</title>
        <authorList>
            <person name="Klenk H.-P."/>
        </authorList>
    </citation>
    <scope>NUCLEOTIDE SEQUENCE [LARGE SCALE GENOMIC DNA]</scope>
    <source>
        <strain evidence="2 3">DSM 43150</strain>
    </source>
</reference>
<dbReference type="RefSeq" id="WP_188122706.1">
    <property type="nucleotide sequence ID" value="NZ_JACHNC010000001.1"/>
</dbReference>
<protein>
    <submittedName>
        <fullName evidence="2">Ni/Fe-hydrogenase subunit HybB-like protein</fullName>
    </submittedName>
</protein>
<gene>
    <name evidence="2" type="ORF">BJ964_004707</name>
</gene>
<comment type="caution">
    <text evidence="2">The sequence shown here is derived from an EMBL/GenBank/DDBJ whole genome shotgun (WGS) entry which is preliminary data.</text>
</comment>
<dbReference type="AlphaFoldDB" id="A0A7W7HHC8"/>
<keyword evidence="1" id="KW-1133">Transmembrane helix</keyword>
<proteinExistence type="predicted"/>
<keyword evidence="1" id="KW-0472">Membrane</keyword>
<feature type="transmembrane region" description="Helical" evidence="1">
    <location>
        <begin position="7"/>
        <end position="31"/>
    </location>
</feature>
<dbReference type="InterPro" id="IPR045728">
    <property type="entry name" value="DUF6082"/>
</dbReference>
<sequence length="219" mass="24568">MITAVRLFWWMAAVALGTVLTLAAGVGVAVLLGRQGDAADWAKWSNVGQTFGVLSSIISGLALVVLVGTGRMQFQEMREQRRELEQQRHLHVQQGSELQRSAEANLGLLHFEIIKLAINDRSLAAVWPEFGPDVSPEKNRQLLYANLIYQLQRISLVVTENSRQEMLEMMRYLFTSPLMREYWRLGEYARSQGDCVVRRRTSELGFHEMSGLCGGEGGG</sequence>
<dbReference type="Proteomes" id="UP000590511">
    <property type="component" value="Unassembled WGS sequence"/>
</dbReference>
<accession>A0A7W7HHC8</accession>
<evidence type="ECO:0000313" key="2">
    <source>
        <dbReference type="EMBL" id="MBB4750546.1"/>
    </source>
</evidence>